<sequence>MSIKNKVLFVSIAGTIGFVFGGLALAQTAVDNLVPFSVLPLGNTSQPAVNSVGTQPSSAPSLPKVPADKLISPTTTGSQSNTSQPPAGASSSVTKCGVNTFVVSNECGIGAFKNLYAQCYDGYEEKQGGDSSCKSSPVWQEYAKQTCEKRCSSAKQMYAEPVKTVPGATQVSPVSPTTNYNKPAPTSAGTISVCYINNDLMAQYDALISELQKAQQT</sequence>
<feature type="non-terminal residue" evidence="2">
    <location>
        <position position="217"/>
    </location>
</feature>
<feature type="region of interest" description="Disordered" evidence="1">
    <location>
        <begin position="47"/>
        <end position="92"/>
    </location>
</feature>
<feature type="compositionally biased region" description="Polar residues" evidence="1">
    <location>
        <begin position="72"/>
        <end position="92"/>
    </location>
</feature>
<name>A0A2M8G137_9BACT</name>
<feature type="compositionally biased region" description="Polar residues" evidence="1">
    <location>
        <begin position="47"/>
        <end position="60"/>
    </location>
</feature>
<reference evidence="3" key="1">
    <citation type="submission" date="2017-09" db="EMBL/GenBank/DDBJ databases">
        <title>Depth-based differentiation of microbial function through sediment-hosted aquifers and enrichment of novel symbionts in the deep terrestrial subsurface.</title>
        <authorList>
            <person name="Probst A.J."/>
            <person name="Ladd B."/>
            <person name="Jarett J.K."/>
            <person name="Geller-Mcgrath D.E."/>
            <person name="Sieber C.M.K."/>
            <person name="Emerson J.B."/>
            <person name="Anantharaman K."/>
            <person name="Thomas B.C."/>
            <person name="Malmstrom R."/>
            <person name="Stieglmeier M."/>
            <person name="Klingl A."/>
            <person name="Woyke T."/>
            <person name="Ryan C.M."/>
            <person name="Banfield J.F."/>
        </authorList>
    </citation>
    <scope>NUCLEOTIDE SEQUENCE [LARGE SCALE GENOMIC DNA]</scope>
</reference>
<gene>
    <name evidence="2" type="ORF">CO020_01170</name>
</gene>
<dbReference type="AlphaFoldDB" id="A0A2M8G137"/>
<evidence type="ECO:0000313" key="3">
    <source>
        <dbReference type="Proteomes" id="UP000229674"/>
    </source>
</evidence>
<protein>
    <submittedName>
        <fullName evidence="2">Uncharacterized protein</fullName>
    </submittedName>
</protein>
<evidence type="ECO:0000256" key="1">
    <source>
        <dbReference type="SAM" id="MobiDB-lite"/>
    </source>
</evidence>
<evidence type="ECO:0000313" key="2">
    <source>
        <dbReference type="EMBL" id="PJC65348.1"/>
    </source>
</evidence>
<accession>A0A2M8G137</accession>
<dbReference type="EMBL" id="PFQX01000045">
    <property type="protein sequence ID" value="PJC65348.1"/>
    <property type="molecule type" value="Genomic_DNA"/>
</dbReference>
<organism evidence="2 3">
    <name type="scientific">Candidatus Colwellbacteria bacterium CG_4_9_14_0_2_um_filter_50_12</name>
    <dbReference type="NCBI Taxonomy" id="1974538"/>
    <lineage>
        <taxon>Bacteria</taxon>
        <taxon>Candidatus Colwelliibacteriota</taxon>
    </lineage>
</organism>
<proteinExistence type="predicted"/>
<comment type="caution">
    <text evidence="2">The sequence shown here is derived from an EMBL/GenBank/DDBJ whole genome shotgun (WGS) entry which is preliminary data.</text>
</comment>
<dbReference type="Proteomes" id="UP000229674">
    <property type="component" value="Unassembled WGS sequence"/>
</dbReference>